<dbReference type="InterPro" id="IPR011611">
    <property type="entry name" value="PfkB_dom"/>
</dbReference>
<dbReference type="InterPro" id="IPR029056">
    <property type="entry name" value="Ribokinase-like"/>
</dbReference>
<evidence type="ECO:0000256" key="3">
    <source>
        <dbReference type="ARBA" id="ARBA00022777"/>
    </source>
</evidence>
<dbReference type="SUPFAM" id="SSF53613">
    <property type="entry name" value="Ribokinase-like"/>
    <property type="match status" value="1"/>
</dbReference>
<dbReference type="OrthoDB" id="9813569at2"/>
<accession>A0A1S9PAW8</accession>
<dbReference type="PANTHER" id="PTHR43320:SF2">
    <property type="entry name" value="2-DEHYDRO-3-DEOXYGLUCONOKINASE_2-DEHYDRO-3-DEOXYGALACTONOKINASE"/>
    <property type="match status" value="1"/>
</dbReference>
<comment type="caution">
    <text evidence="5">The sequence shown here is derived from an EMBL/GenBank/DDBJ whole genome shotgun (WGS) entry which is preliminary data.</text>
</comment>
<dbReference type="EMBL" id="MBTF01000035">
    <property type="protein sequence ID" value="OOQ57738.1"/>
    <property type="molecule type" value="Genomic_DNA"/>
</dbReference>
<dbReference type="AlphaFoldDB" id="A0A1S9PAW8"/>
<keyword evidence="6" id="KW-1185">Reference proteome</keyword>
<dbReference type="CDD" id="cd01166">
    <property type="entry name" value="KdgK"/>
    <property type="match status" value="1"/>
</dbReference>
<reference evidence="5 6" key="1">
    <citation type="submission" date="2016-07" db="EMBL/GenBank/DDBJ databases">
        <title>Genomic analysis of zinc-resistant bacterium Mucilaginibacter pedocola TBZ30.</title>
        <authorList>
            <person name="Huang J."/>
            <person name="Tang J."/>
        </authorList>
    </citation>
    <scope>NUCLEOTIDE SEQUENCE [LARGE SCALE GENOMIC DNA]</scope>
    <source>
        <strain evidence="5 6">TBZ30</strain>
    </source>
</reference>
<keyword evidence="2" id="KW-0808">Transferase</keyword>
<evidence type="ECO:0000256" key="2">
    <source>
        <dbReference type="ARBA" id="ARBA00022679"/>
    </source>
</evidence>
<evidence type="ECO:0000313" key="6">
    <source>
        <dbReference type="Proteomes" id="UP000189739"/>
    </source>
</evidence>
<dbReference type="RefSeq" id="WP_078350339.1">
    <property type="nucleotide sequence ID" value="NZ_MBTF01000035.1"/>
</dbReference>
<evidence type="ECO:0000256" key="1">
    <source>
        <dbReference type="ARBA" id="ARBA00010688"/>
    </source>
</evidence>
<dbReference type="GO" id="GO:0016301">
    <property type="term" value="F:kinase activity"/>
    <property type="evidence" value="ECO:0007669"/>
    <property type="project" value="UniProtKB-KW"/>
</dbReference>
<dbReference type="InterPro" id="IPR052700">
    <property type="entry name" value="Carb_kinase_PfkB-like"/>
</dbReference>
<organism evidence="5 6">
    <name type="scientific">Mucilaginibacter pedocola</name>
    <dbReference type="NCBI Taxonomy" id="1792845"/>
    <lineage>
        <taxon>Bacteria</taxon>
        <taxon>Pseudomonadati</taxon>
        <taxon>Bacteroidota</taxon>
        <taxon>Sphingobacteriia</taxon>
        <taxon>Sphingobacteriales</taxon>
        <taxon>Sphingobacteriaceae</taxon>
        <taxon>Mucilaginibacter</taxon>
    </lineage>
</organism>
<dbReference type="Gene3D" id="3.40.1190.20">
    <property type="match status" value="1"/>
</dbReference>
<evidence type="ECO:0000313" key="5">
    <source>
        <dbReference type="EMBL" id="OOQ57738.1"/>
    </source>
</evidence>
<dbReference type="STRING" id="1792845.BC343_13175"/>
<dbReference type="Pfam" id="PF00294">
    <property type="entry name" value="PfkB"/>
    <property type="match status" value="1"/>
</dbReference>
<feature type="domain" description="Carbohydrate kinase PfkB" evidence="4">
    <location>
        <begin position="3"/>
        <end position="314"/>
    </location>
</feature>
<gene>
    <name evidence="5" type="ORF">BC343_13175</name>
</gene>
<comment type="similarity">
    <text evidence="1">Belongs to the carbohydrate kinase PfkB family.</text>
</comment>
<proteinExistence type="inferred from homology"/>
<sequence length="335" mass="36085">MSILTFGELMLRLTPALSGDKLAGSSAFGVNYAGSESNVASSLAVLGNAVQFVTKLPDNPLGDGAIRSLRSYGIDTSLISRGGERLGTYFIELGASIRPSRVVYDRKHSAFSEIAPGEFNWAEILKGKSWLFVSGITPAVSANCAAEAIAMVKEAKRMNVKVAFDFNYRRTLWNDRADARVIFDEILAHTDLLLGNAGSLLDVYDVQINGSNEEKQAEHGLQVAAETFGLKQVAFTIREHTSASQNKLGAVYLNNGKVYHSANYTVDIADRFGTGDAFAAGMLHGLAHGWSDEKCVAFAGAAFALKHTIYGDQHTSTEQEIIAIMEGNTSGHVIR</sequence>
<dbReference type="PANTHER" id="PTHR43320">
    <property type="entry name" value="SUGAR KINASE"/>
    <property type="match status" value="1"/>
</dbReference>
<evidence type="ECO:0000259" key="4">
    <source>
        <dbReference type="Pfam" id="PF00294"/>
    </source>
</evidence>
<dbReference type="Proteomes" id="UP000189739">
    <property type="component" value="Unassembled WGS sequence"/>
</dbReference>
<name>A0A1S9PAW8_9SPHI</name>
<protein>
    <submittedName>
        <fullName evidence="5">Carbohydrate kinase</fullName>
    </submittedName>
</protein>
<keyword evidence="3 5" id="KW-0418">Kinase</keyword>